<dbReference type="Proteomes" id="UP000013085">
    <property type="component" value="Unassembled WGS sequence"/>
</dbReference>
<sequence>MRPAGPETGDSGETVGQAEERVPVVDAGEETMILGNFQELERLEQEEQQSDFPGRLWDGLRKRYPKIQAFDSANGCEILTIKPQDIGLLPRENWNYGNNSFLLHGYYNYRYLILARIGDETKGRTRYILGVPGNYYSNEKYMASMFGFPHFVLARKQPSQDGRFGYWYTDVRLENQD</sequence>
<feature type="region of interest" description="Disordered" evidence="1">
    <location>
        <begin position="1"/>
        <end position="21"/>
    </location>
</feature>
<dbReference type="Pfam" id="PF19623">
    <property type="entry name" value="DUF6128"/>
    <property type="match status" value="1"/>
</dbReference>
<accession>A0A0E2H590</accession>
<organism evidence="3 4">
    <name type="scientific">[Clostridium] clostridioforme 90A8</name>
    <dbReference type="NCBI Taxonomy" id="999408"/>
    <lineage>
        <taxon>Bacteria</taxon>
        <taxon>Bacillati</taxon>
        <taxon>Bacillota</taxon>
        <taxon>Clostridia</taxon>
        <taxon>Lachnospirales</taxon>
        <taxon>Lachnospiraceae</taxon>
        <taxon>Enterocloster</taxon>
    </lineage>
</organism>
<reference evidence="3 4" key="1">
    <citation type="submission" date="2013-01" db="EMBL/GenBank/DDBJ databases">
        <title>The Genome Sequence of Clostridium clostridioforme 90A8.</title>
        <authorList>
            <consortium name="The Broad Institute Genome Sequencing Platform"/>
            <person name="Earl A."/>
            <person name="Ward D."/>
            <person name="Feldgarden M."/>
            <person name="Gevers D."/>
            <person name="Courvalin P."/>
            <person name="Lambert T."/>
            <person name="Walker B."/>
            <person name="Young S.K."/>
            <person name="Zeng Q."/>
            <person name="Gargeya S."/>
            <person name="Fitzgerald M."/>
            <person name="Haas B."/>
            <person name="Abouelleil A."/>
            <person name="Alvarado L."/>
            <person name="Arachchi H.M."/>
            <person name="Berlin A.M."/>
            <person name="Chapman S.B."/>
            <person name="Dewar J."/>
            <person name="Goldberg J."/>
            <person name="Griggs A."/>
            <person name="Gujja S."/>
            <person name="Hansen M."/>
            <person name="Howarth C."/>
            <person name="Imamovic A."/>
            <person name="Larimer J."/>
            <person name="McCowan C."/>
            <person name="Murphy C."/>
            <person name="Neiman D."/>
            <person name="Pearson M."/>
            <person name="Priest M."/>
            <person name="Roberts A."/>
            <person name="Saif S."/>
            <person name="Shea T."/>
            <person name="Sisk P."/>
            <person name="Sykes S."/>
            <person name="Wortman J."/>
            <person name="Nusbaum C."/>
            <person name="Birren B."/>
        </authorList>
    </citation>
    <scope>NUCLEOTIDE SEQUENCE [LARGE SCALE GENOMIC DNA]</scope>
    <source>
        <strain evidence="3 4">90A8</strain>
    </source>
</reference>
<comment type="caution">
    <text evidence="3">The sequence shown here is derived from an EMBL/GenBank/DDBJ whole genome shotgun (WGS) entry which is preliminary data.</text>
</comment>
<dbReference type="PATRIC" id="fig|999408.3.peg.4787"/>
<dbReference type="HOGENOM" id="CLU_1515343_0_0_9"/>
<gene>
    <name evidence="3" type="ORF">HMPREF1090_04461</name>
</gene>
<evidence type="ECO:0000313" key="4">
    <source>
        <dbReference type="Proteomes" id="UP000013085"/>
    </source>
</evidence>
<proteinExistence type="predicted"/>
<dbReference type="InterPro" id="IPR046131">
    <property type="entry name" value="DUF6128"/>
</dbReference>
<name>A0A0E2H590_9FIRM</name>
<dbReference type="AlphaFoldDB" id="A0A0E2H590"/>
<evidence type="ECO:0000256" key="1">
    <source>
        <dbReference type="SAM" id="MobiDB-lite"/>
    </source>
</evidence>
<dbReference type="EMBL" id="AGYR01000051">
    <property type="protein sequence ID" value="ENZ09320.1"/>
    <property type="molecule type" value="Genomic_DNA"/>
</dbReference>
<evidence type="ECO:0000259" key="2">
    <source>
        <dbReference type="Pfam" id="PF19623"/>
    </source>
</evidence>
<protein>
    <recommendedName>
        <fullName evidence="2">DUF6128 domain-containing protein</fullName>
    </recommendedName>
</protein>
<feature type="domain" description="DUF6128" evidence="2">
    <location>
        <begin position="62"/>
        <end position="168"/>
    </location>
</feature>
<evidence type="ECO:0000313" key="3">
    <source>
        <dbReference type="EMBL" id="ENZ09320.1"/>
    </source>
</evidence>